<name>A0A080ZJC2_PHYNI</name>
<proteinExistence type="predicted"/>
<evidence type="ECO:0000313" key="2">
    <source>
        <dbReference type="EMBL" id="ETO66733.1"/>
    </source>
</evidence>
<organism evidence="2 3">
    <name type="scientific">Phytophthora nicotianae P1976</name>
    <dbReference type="NCBI Taxonomy" id="1317066"/>
    <lineage>
        <taxon>Eukaryota</taxon>
        <taxon>Sar</taxon>
        <taxon>Stramenopiles</taxon>
        <taxon>Oomycota</taxon>
        <taxon>Peronosporomycetes</taxon>
        <taxon>Peronosporales</taxon>
        <taxon>Peronosporaceae</taxon>
        <taxon>Phytophthora</taxon>
    </lineage>
</organism>
<comment type="caution">
    <text evidence="2">The sequence shown here is derived from an EMBL/GenBank/DDBJ whole genome shotgun (WGS) entry which is preliminary data.</text>
</comment>
<reference evidence="2 3" key="1">
    <citation type="submission" date="2013-11" db="EMBL/GenBank/DDBJ databases">
        <title>The Genome Sequence of Phytophthora parasitica P1976.</title>
        <authorList>
            <consortium name="The Broad Institute Genomics Platform"/>
            <person name="Russ C."/>
            <person name="Tyler B."/>
            <person name="Panabieres F."/>
            <person name="Shan W."/>
            <person name="Tripathy S."/>
            <person name="Grunwald N."/>
            <person name="Machado M."/>
            <person name="Johnson C.S."/>
            <person name="Walker B."/>
            <person name="Young S."/>
            <person name="Zeng Q."/>
            <person name="Gargeya S."/>
            <person name="Fitzgerald M."/>
            <person name="Haas B."/>
            <person name="Abouelleil A."/>
            <person name="Allen A.W."/>
            <person name="Alvarado L."/>
            <person name="Arachchi H.M."/>
            <person name="Berlin A.M."/>
            <person name="Chapman S.B."/>
            <person name="Gainer-Dewar J."/>
            <person name="Goldberg J."/>
            <person name="Griggs A."/>
            <person name="Gujja S."/>
            <person name="Hansen M."/>
            <person name="Howarth C."/>
            <person name="Imamovic A."/>
            <person name="Ireland A."/>
            <person name="Larimer J."/>
            <person name="McCowan C."/>
            <person name="Murphy C."/>
            <person name="Pearson M."/>
            <person name="Poon T.W."/>
            <person name="Priest M."/>
            <person name="Roberts A."/>
            <person name="Saif S."/>
            <person name="Shea T."/>
            <person name="Sisk P."/>
            <person name="Sykes S."/>
            <person name="Wortman J."/>
            <person name="Nusbaum C."/>
            <person name="Birren B."/>
        </authorList>
    </citation>
    <scope>NUCLEOTIDE SEQUENCE [LARGE SCALE GENOMIC DNA]</scope>
    <source>
        <strain evidence="2 3">P1976</strain>
    </source>
</reference>
<feature type="region of interest" description="Disordered" evidence="1">
    <location>
        <begin position="25"/>
        <end position="101"/>
    </location>
</feature>
<sequence>MEEMADNSSSAKGMIYLCQKVRRYDPTAPTNSATSSQIWHKRWTSDANTPPVLKMIRSRARTGQGVHSADGDDDGPSDSSSARSAGEGSSHGMQFRETGLI</sequence>
<dbReference type="Proteomes" id="UP000028582">
    <property type="component" value="Unassembled WGS sequence"/>
</dbReference>
<protein>
    <submittedName>
        <fullName evidence="2">Uncharacterized protein</fullName>
    </submittedName>
</protein>
<feature type="compositionally biased region" description="Low complexity" evidence="1">
    <location>
        <begin position="77"/>
        <end position="92"/>
    </location>
</feature>
<dbReference type="AlphaFoldDB" id="A0A080ZJC2"/>
<dbReference type="EMBL" id="ANJA01002996">
    <property type="protein sequence ID" value="ETO66733.1"/>
    <property type="molecule type" value="Genomic_DNA"/>
</dbReference>
<accession>A0A080ZJC2</accession>
<gene>
    <name evidence="2" type="ORF">F444_16182</name>
</gene>
<evidence type="ECO:0000256" key="1">
    <source>
        <dbReference type="SAM" id="MobiDB-lite"/>
    </source>
</evidence>
<evidence type="ECO:0000313" key="3">
    <source>
        <dbReference type="Proteomes" id="UP000028582"/>
    </source>
</evidence>
<feature type="compositionally biased region" description="Polar residues" evidence="1">
    <location>
        <begin position="28"/>
        <end position="38"/>
    </location>
</feature>